<dbReference type="PROSITE" id="PS51900">
    <property type="entry name" value="CB"/>
    <property type="match status" value="1"/>
</dbReference>
<keyword evidence="3" id="KW-0233">DNA recombination</keyword>
<evidence type="ECO:0000256" key="4">
    <source>
        <dbReference type="PROSITE-ProRule" id="PRU01248"/>
    </source>
</evidence>
<dbReference type="GO" id="GO:0006310">
    <property type="term" value="P:DNA recombination"/>
    <property type="evidence" value="ECO:0007669"/>
    <property type="project" value="UniProtKB-KW"/>
</dbReference>
<evidence type="ECO:0000256" key="1">
    <source>
        <dbReference type="ARBA" id="ARBA00022908"/>
    </source>
</evidence>
<dbReference type="Gene3D" id="1.10.150.130">
    <property type="match status" value="1"/>
</dbReference>
<sequence>MSIKQITNGYEVDCRPQGRDGKRYRKKFTTKGEAQKYERWLLSTQNQKDWIEKTADKRPLIDLIHLWYHYHGQQLKTGPRELKHLITINADLGNLRADQLTRQRFMQYRADKMAGGMKPASINRNQTRLSSVFTALIKAEEFHNEHPFKGMGPLKVRAPEMGFLTKAEIKQLLTNLSGDELHIAKLCLSTGARWSEAAELKTSDIVHGRVTFGDTKNGKNRTVPITDELLKEIAHGKSGRLFNGSYTVFLARLKKQNFDIPKGQASHVLRHSFASHFMMNGGNILTLQKILGHSTIMQTMTYSHLAPDYLNEAMKYNPVSTL</sequence>
<dbReference type="SUPFAM" id="SSF56349">
    <property type="entry name" value="DNA breaking-rejoining enzymes"/>
    <property type="match status" value="1"/>
</dbReference>
<keyword evidence="8" id="KW-1185">Reference proteome</keyword>
<dbReference type="AlphaFoldDB" id="A0A5J6WHQ8"/>
<dbReference type="InterPro" id="IPR011010">
    <property type="entry name" value="DNA_brk_join_enz"/>
</dbReference>
<feature type="domain" description="Tyr recombinase" evidence="5">
    <location>
        <begin position="159"/>
        <end position="315"/>
    </location>
</feature>
<dbReference type="PANTHER" id="PTHR30349">
    <property type="entry name" value="PHAGE INTEGRASE-RELATED"/>
    <property type="match status" value="1"/>
</dbReference>
<evidence type="ECO:0000313" key="8">
    <source>
        <dbReference type="Proteomes" id="UP000327424"/>
    </source>
</evidence>
<dbReference type="InterPro" id="IPR013762">
    <property type="entry name" value="Integrase-like_cat_sf"/>
</dbReference>
<dbReference type="OrthoDB" id="9795573at2"/>
<dbReference type="GO" id="GO:0015074">
    <property type="term" value="P:DNA integration"/>
    <property type="evidence" value="ECO:0007669"/>
    <property type="project" value="UniProtKB-KW"/>
</dbReference>
<dbReference type="Proteomes" id="UP000327424">
    <property type="component" value="Chromosome"/>
</dbReference>
<dbReference type="GO" id="GO:0003677">
    <property type="term" value="F:DNA binding"/>
    <property type="evidence" value="ECO:0007669"/>
    <property type="project" value="UniProtKB-UniRule"/>
</dbReference>
<name>A0A5J6WHQ8_MORMI</name>
<keyword evidence="2 4" id="KW-0238">DNA-binding</keyword>
<feature type="domain" description="Core-binding (CB)" evidence="6">
    <location>
        <begin position="58"/>
        <end position="137"/>
    </location>
</feature>
<evidence type="ECO:0000256" key="2">
    <source>
        <dbReference type="ARBA" id="ARBA00023125"/>
    </source>
</evidence>
<dbReference type="InterPro" id="IPR057084">
    <property type="entry name" value="Int_N"/>
</dbReference>
<dbReference type="InterPro" id="IPR010998">
    <property type="entry name" value="Integrase_recombinase_N"/>
</dbReference>
<dbReference type="InterPro" id="IPR044068">
    <property type="entry name" value="CB"/>
</dbReference>
<dbReference type="InterPro" id="IPR050090">
    <property type="entry name" value="Tyrosine_recombinase_XerCD"/>
</dbReference>
<dbReference type="PANTHER" id="PTHR30349:SF93">
    <property type="entry name" value="FELS-2 PROPHAGE PROTEIN"/>
    <property type="match status" value="1"/>
</dbReference>
<accession>A0A5J6WHQ8</accession>
<evidence type="ECO:0000313" key="7">
    <source>
        <dbReference type="EMBL" id="QFI37576.1"/>
    </source>
</evidence>
<proteinExistence type="predicted"/>
<organism evidence="7 8">
    <name type="scientific">Moritella marina ATCC 15381</name>
    <dbReference type="NCBI Taxonomy" id="1202962"/>
    <lineage>
        <taxon>Bacteria</taxon>
        <taxon>Pseudomonadati</taxon>
        <taxon>Pseudomonadota</taxon>
        <taxon>Gammaproteobacteria</taxon>
        <taxon>Alteromonadales</taxon>
        <taxon>Moritellaceae</taxon>
        <taxon>Moritella</taxon>
    </lineage>
</organism>
<dbReference type="Gene3D" id="1.10.443.10">
    <property type="entry name" value="Intergrase catalytic core"/>
    <property type="match status" value="1"/>
</dbReference>
<evidence type="ECO:0000259" key="6">
    <source>
        <dbReference type="PROSITE" id="PS51900"/>
    </source>
</evidence>
<dbReference type="PROSITE" id="PS51898">
    <property type="entry name" value="TYR_RECOMBINASE"/>
    <property type="match status" value="1"/>
</dbReference>
<dbReference type="Pfam" id="PF00589">
    <property type="entry name" value="Phage_integrase"/>
    <property type="match status" value="1"/>
</dbReference>
<dbReference type="KEGG" id="mmaa:FR932_06845"/>
<reference evidence="7 8" key="1">
    <citation type="submission" date="2019-09" db="EMBL/GenBank/DDBJ databases">
        <title>Hybrid Assembly of the complete Genome of the Deep-Sea Bacterium Moritella marina from long Nanopore and Illumina reads.</title>
        <authorList>
            <person name="Magin S."/>
            <person name="Georgoulis A."/>
            <person name="Papadimitriou K."/>
            <person name="Iliakis G."/>
            <person name="Vorgias C.E."/>
        </authorList>
    </citation>
    <scope>NUCLEOTIDE SEQUENCE [LARGE SCALE GENOMIC DNA]</scope>
    <source>
        <strain evidence="7 8">MP-1</strain>
    </source>
</reference>
<keyword evidence="1" id="KW-0229">DNA integration</keyword>
<dbReference type="RefSeq" id="WP_019440202.1">
    <property type="nucleotide sequence ID" value="NZ_ALOE01000006.1"/>
</dbReference>
<evidence type="ECO:0000259" key="5">
    <source>
        <dbReference type="PROSITE" id="PS51898"/>
    </source>
</evidence>
<dbReference type="CDD" id="cd00796">
    <property type="entry name" value="INT_Rci_Hp1_C"/>
    <property type="match status" value="1"/>
</dbReference>
<dbReference type="InterPro" id="IPR002104">
    <property type="entry name" value="Integrase_catalytic"/>
</dbReference>
<dbReference type="EMBL" id="CP044399">
    <property type="protein sequence ID" value="QFI37576.1"/>
    <property type="molecule type" value="Genomic_DNA"/>
</dbReference>
<protein>
    <submittedName>
        <fullName evidence="7">Tyrosine-type recombinase/integrase</fullName>
    </submittedName>
</protein>
<gene>
    <name evidence="7" type="ORF">FR932_06845</name>
</gene>
<dbReference type="Pfam" id="PF24624">
    <property type="entry name" value="Int_N"/>
    <property type="match status" value="1"/>
</dbReference>
<evidence type="ECO:0000256" key="3">
    <source>
        <dbReference type="ARBA" id="ARBA00023172"/>
    </source>
</evidence>